<dbReference type="PANTHER" id="PTHR15208:SF2">
    <property type="entry name" value="RECEPTOR-BINDING CANCER ANTIGEN EXPRESSED ON SISO CELLS"/>
    <property type="match status" value="1"/>
</dbReference>
<dbReference type="OrthoDB" id="10017216at2759"/>
<dbReference type="PANTHER" id="PTHR15208">
    <property type="entry name" value="RECEPTOR-BINDING CANCER ANTIGEN EXPRESSED ON SISO CELLS CANCER ASSOCIATED SURFACE ANTIGEN RCAS1 ESTROGEN RECEPTOR-BINDING FRAGMENT- ASSOCIATED GENE 9 PROTEIN"/>
    <property type="match status" value="1"/>
</dbReference>
<dbReference type="InterPro" id="IPR017025">
    <property type="entry name" value="Cancer-assoc_antigen_RCAS1"/>
</dbReference>
<accession>A0A9P0KGJ0</accession>
<gene>
    <name evidence="3" type="ORF">ACAOBT_LOCUS8875</name>
</gene>
<dbReference type="AlphaFoldDB" id="A0A9P0KGJ0"/>
<evidence type="ECO:0000313" key="3">
    <source>
        <dbReference type="EMBL" id="CAH1970346.1"/>
    </source>
</evidence>
<protein>
    <recommendedName>
        <fullName evidence="5">Receptor-binding cancer antigen expressed on SiSo cells</fullName>
    </recommendedName>
</protein>
<dbReference type="GO" id="GO:0030141">
    <property type="term" value="C:secretory granule"/>
    <property type="evidence" value="ECO:0007669"/>
    <property type="project" value="TreeGrafter"/>
</dbReference>
<dbReference type="Proteomes" id="UP001152888">
    <property type="component" value="Unassembled WGS sequence"/>
</dbReference>
<evidence type="ECO:0000313" key="4">
    <source>
        <dbReference type="Proteomes" id="UP001152888"/>
    </source>
</evidence>
<keyword evidence="1" id="KW-0175">Coiled coil</keyword>
<keyword evidence="2" id="KW-0732">Signal</keyword>
<feature type="signal peptide" evidence="2">
    <location>
        <begin position="1"/>
        <end position="26"/>
    </location>
</feature>
<keyword evidence="4" id="KW-1185">Reference proteome</keyword>
<reference evidence="3" key="1">
    <citation type="submission" date="2022-03" db="EMBL/GenBank/DDBJ databases">
        <authorList>
            <person name="Sayadi A."/>
        </authorList>
    </citation>
    <scope>NUCLEOTIDE SEQUENCE</scope>
</reference>
<feature type="chain" id="PRO_5040408705" description="Receptor-binding cancer antigen expressed on SiSo cells" evidence="2">
    <location>
        <begin position="27"/>
        <end position="226"/>
    </location>
</feature>
<organism evidence="3 4">
    <name type="scientific">Acanthoscelides obtectus</name>
    <name type="common">Bean weevil</name>
    <name type="synonym">Bruchus obtectus</name>
    <dbReference type="NCBI Taxonomy" id="200917"/>
    <lineage>
        <taxon>Eukaryota</taxon>
        <taxon>Metazoa</taxon>
        <taxon>Ecdysozoa</taxon>
        <taxon>Arthropoda</taxon>
        <taxon>Hexapoda</taxon>
        <taxon>Insecta</taxon>
        <taxon>Pterygota</taxon>
        <taxon>Neoptera</taxon>
        <taxon>Endopterygota</taxon>
        <taxon>Coleoptera</taxon>
        <taxon>Polyphaga</taxon>
        <taxon>Cucujiformia</taxon>
        <taxon>Chrysomeloidea</taxon>
        <taxon>Chrysomelidae</taxon>
        <taxon>Bruchinae</taxon>
        <taxon>Bruchini</taxon>
        <taxon>Acanthoscelides</taxon>
    </lineage>
</organism>
<evidence type="ECO:0008006" key="5">
    <source>
        <dbReference type="Google" id="ProtNLM"/>
    </source>
</evidence>
<feature type="coiled-coil region" evidence="1">
    <location>
        <begin position="157"/>
        <end position="191"/>
    </location>
</feature>
<evidence type="ECO:0000256" key="1">
    <source>
        <dbReference type="SAM" id="Coils"/>
    </source>
</evidence>
<sequence>MIFSVVITKLKSLVLLLVNLFGRALCCFKRRRRDSNSECVPLTHVVSGRGEESFQNWEWEDNLAQKEPKTVQDHIELYRKQKTQAVLLKESNEAEEQLNFFEDMTPKITKQTKILLNTGQQEANKTSGNRLSLDESSVDSIITDELREWDESSGWESDLLDQDAQKALREKKRQERERKAWEQQQKRQEKMLKPLEILLYLNNIYFSSSKHLKRRSIYKVQPKNTE</sequence>
<evidence type="ECO:0000256" key="2">
    <source>
        <dbReference type="SAM" id="SignalP"/>
    </source>
</evidence>
<comment type="caution">
    <text evidence="3">The sequence shown here is derived from an EMBL/GenBank/DDBJ whole genome shotgun (WGS) entry which is preliminary data.</text>
</comment>
<dbReference type="EMBL" id="CAKOFQ010006774">
    <property type="protein sequence ID" value="CAH1970346.1"/>
    <property type="molecule type" value="Genomic_DNA"/>
</dbReference>
<name>A0A9P0KGJ0_ACAOB</name>
<proteinExistence type="predicted"/>